<comment type="caution">
    <text evidence="4">The sequence shown here is derived from an EMBL/GenBank/DDBJ whole genome shotgun (WGS) entry which is preliminary data.</text>
</comment>
<accession>A0A1A6DYX1</accession>
<organism evidence="4 5">
    <name type="scientific">Tepidimonas fonticaldi</name>
    <dbReference type="NCBI Taxonomy" id="1101373"/>
    <lineage>
        <taxon>Bacteria</taxon>
        <taxon>Pseudomonadati</taxon>
        <taxon>Pseudomonadota</taxon>
        <taxon>Betaproteobacteria</taxon>
        <taxon>Burkholderiales</taxon>
        <taxon>Tepidimonas</taxon>
    </lineage>
</organism>
<dbReference type="NCBIfam" id="TIGR00369">
    <property type="entry name" value="unchar_dom_1"/>
    <property type="match status" value="1"/>
</dbReference>
<dbReference type="STRING" id="1101373.A9O67_11115"/>
<dbReference type="CDD" id="cd03443">
    <property type="entry name" value="PaaI_thioesterase"/>
    <property type="match status" value="1"/>
</dbReference>
<protein>
    <submittedName>
        <fullName evidence="4">Phenylacetic acid degradation protein</fullName>
    </submittedName>
</protein>
<dbReference type="PANTHER" id="PTHR21660:SF1">
    <property type="entry name" value="ACYL-COENZYME A THIOESTERASE 13"/>
    <property type="match status" value="1"/>
</dbReference>
<evidence type="ECO:0000256" key="1">
    <source>
        <dbReference type="ARBA" id="ARBA00008324"/>
    </source>
</evidence>
<dbReference type="Proteomes" id="UP000091969">
    <property type="component" value="Unassembled WGS sequence"/>
</dbReference>
<dbReference type="SUPFAM" id="SSF54637">
    <property type="entry name" value="Thioesterase/thiol ester dehydrase-isomerase"/>
    <property type="match status" value="1"/>
</dbReference>
<gene>
    <name evidence="4" type="ORF">A9O67_11115</name>
</gene>
<evidence type="ECO:0000313" key="4">
    <source>
        <dbReference type="EMBL" id="OBS31979.1"/>
    </source>
</evidence>
<dbReference type="AlphaFoldDB" id="A0A1A6DYX1"/>
<keyword evidence="5" id="KW-1185">Reference proteome</keyword>
<proteinExistence type="inferred from homology"/>
<keyword evidence="2" id="KW-0378">Hydrolase</keyword>
<dbReference type="OrthoDB" id="4717506at2"/>
<dbReference type="PANTHER" id="PTHR21660">
    <property type="entry name" value="THIOESTERASE SUPERFAMILY MEMBER-RELATED"/>
    <property type="match status" value="1"/>
</dbReference>
<dbReference type="InterPro" id="IPR003736">
    <property type="entry name" value="PAAI_dom"/>
</dbReference>
<feature type="domain" description="Thioesterase" evidence="3">
    <location>
        <begin position="51"/>
        <end position="125"/>
    </location>
</feature>
<dbReference type="GO" id="GO:0047617">
    <property type="term" value="F:fatty acyl-CoA hydrolase activity"/>
    <property type="evidence" value="ECO:0007669"/>
    <property type="project" value="InterPro"/>
</dbReference>
<dbReference type="Pfam" id="PF03061">
    <property type="entry name" value="4HBT"/>
    <property type="match status" value="1"/>
</dbReference>
<dbReference type="EMBL" id="LZDH01000003">
    <property type="protein sequence ID" value="OBS31979.1"/>
    <property type="molecule type" value="Genomic_DNA"/>
</dbReference>
<dbReference type="InterPro" id="IPR006683">
    <property type="entry name" value="Thioestr_dom"/>
</dbReference>
<comment type="similarity">
    <text evidence="1">Belongs to the thioesterase PaaI family.</text>
</comment>
<sequence>MGASVSSPVADLPFSVRIPFVELLGFRLRRWAEGEAEIAFDPSAEHLNSFDVVHGGASMTLLDVVMAHAARSVQRDMGVVTIEMKTSFMQAAQGPLVARARLLHRTATMAFTDGEIRDAAGRLCAHATGTFRYVRRLPAPGRDVRDLNGPATEAGVVPTD</sequence>
<name>A0A1A6DYX1_9BURK</name>
<dbReference type="InterPro" id="IPR039298">
    <property type="entry name" value="ACOT13"/>
</dbReference>
<evidence type="ECO:0000313" key="5">
    <source>
        <dbReference type="Proteomes" id="UP000091969"/>
    </source>
</evidence>
<evidence type="ECO:0000259" key="3">
    <source>
        <dbReference type="Pfam" id="PF03061"/>
    </source>
</evidence>
<dbReference type="Gene3D" id="3.10.129.10">
    <property type="entry name" value="Hotdog Thioesterase"/>
    <property type="match status" value="1"/>
</dbReference>
<reference evidence="4 5" key="1">
    <citation type="submission" date="2016-06" db="EMBL/GenBank/DDBJ databases">
        <title>Genome sequence of Tepidimonas fonticaldi PL17.</title>
        <authorList>
            <person name="Pinnaka A.K."/>
        </authorList>
    </citation>
    <scope>NUCLEOTIDE SEQUENCE [LARGE SCALE GENOMIC DNA]</scope>
    <source>
        <strain evidence="4 5">PL17</strain>
    </source>
</reference>
<evidence type="ECO:0000256" key="2">
    <source>
        <dbReference type="ARBA" id="ARBA00022801"/>
    </source>
</evidence>
<dbReference type="InterPro" id="IPR029069">
    <property type="entry name" value="HotDog_dom_sf"/>
</dbReference>